<gene>
    <name evidence="2" type="ORF">A9Q02_15945</name>
</gene>
<dbReference type="CDD" id="cd06260">
    <property type="entry name" value="DUF820-like"/>
    <property type="match status" value="1"/>
</dbReference>
<dbReference type="Proteomes" id="UP000220922">
    <property type="component" value="Unassembled WGS sequence"/>
</dbReference>
<feature type="domain" description="Putative restriction endonuclease" evidence="1">
    <location>
        <begin position="33"/>
        <end position="201"/>
    </location>
</feature>
<reference evidence="2 3" key="1">
    <citation type="submission" date="2016-05" db="EMBL/GenBank/DDBJ databases">
        <authorList>
            <person name="Lavstsen T."/>
            <person name="Jespersen J.S."/>
        </authorList>
    </citation>
    <scope>NUCLEOTIDE SEQUENCE [LARGE SCALE GENOMIC DNA]</scope>
    <source>
        <strain evidence="2 3">B7-9</strain>
    </source>
</reference>
<sequence>MAVFVKDERGQPGVTTTDVPPLNSGDRLSQAAFEQIYRAHPELKKAELVEGVVYVASPVHFKHHGRPHYLFIAWLGAYESATPGVIGADNATVRLDFENEVQPDVLLRLLPERGGRSRVSPDDYLEGAPELIIEVAASSAAYDLHDKRRAYARNGVAEYLVLSAYEQEVHWFALRESVYTSVAPDSEGLLRSAVFPGLWLDPAALWRGDLAAMLAALQRGLASPEHAAFVARLRDGATE</sequence>
<dbReference type="PANTHER" id="PTHR35400">
    <property type="entry name" value="SLR1083 PROTEIN"/>
    <property type="match status" value="1"/>
</dbReference>
<organism evidence="2 3">
    <name type="scientific">Candidatus Chloroploca asiatica</name>
    <dbReference type="NCBI Taxonomy" id="1506545"/>
    <lineage>
        <taxon>Bacteria</taxon>
        <taxon>Bacillati</taxon>
        <taxon>Chloroflexota</taxon>
        <taxon>Chloroflexia</taxon>
        <taxon>Chloroflexales</taxon>
        <taxon>Chloroflexineae</taxon>
        <taxon>Oscillochloridaceae</taxon>
        <taxon>Candidatus Chloroploca</taxon>
    </lineage>
</organism>
<dbReference type="RefSeq" id="WP_097653629.1">
    <property type="nucleotide sequence ID" value="NZ_LYXE01000104.1"/>
</dbReference>
<dbReference type="InterPro" id="IPR011335">
    <property type="entry name" value="Restrct_endonuc-II-like"/>
</dbReference>
<evidence type="ECO:0000313" key="3">
    <source>
        <dbReference type="Proteomes" id="UP000220922"/>
    </source>
</evidence>
<evidence type="ECO:0000313" key="2">
    <source>
        <dbReference type="EMBL" id="PDV98292.1"/>
    </source>
</evidence>
<dbReference type="Gene3D" id="3.90.1570.10">
    <property type="entry name" value="tt1808, chain A"/>
    <property type="match status" value="1"/>
</dbReference>
<dbReference type="SUPFAM" id="SSF52980">
    <property type="entry name" value="Restriction endonuclease-like"/>
    <property type="match status" value="1"/>
</dbReference>
<keyword evidence="3" id="KW-1185">Reference proteome</keyword>
<dbReference type="OrthoDB" id="152173at2"/>
<proteinExistence type="predicted"/>
<dbReference type="Pfam" id="PF05685">
    <property type="entry name" value="Uma2"/>
    <property type="match status" value="1"/>
</dbReference>
<name>A0A2H3KLV7_9CHLR</name>
<dbReference type="InterPro" id="IPR008538">
    <property type="entry name" value="Uma2"/>
</dbReference>
<evidence type="ECO:0000259" key="1">
    <source>
        <dbReference type="Pfam" id="PF05685"/>
    </source>
</evidence>
<comment type="caution">
    <text evidence="2">The sequence shown here is derived from an EMBL/GenBank/DDBJ whole genome shotgun (WGS) entry which is preliminary data.</text>
</comment>
<dbReference type="PANTHER" id="PTHR35400:SF3">
    <property type="entry name" value="SLL1072 PROTEIN"/>
    <property type="match status" value="1"/>
</dbReference>
<dbReference type="InterPro" id="IPR012296">
    <property type="entry name" value="Nuclease_put_TT1808"/>
</dbReference>
<accession>A0A2H3KLV7</accession>
<protein>
    <recommendedName>
        <fullName evidence="1">Putative restriction endonuclease domain-containing protein</fullName>
    </recommendedName>
</protein>
<dbReference type="EMBL" id="LYXE01000104">
    <property type="protein sequence ID" value="PDV98292.1"/>
    <property type="molecule type" value="Genomic_DNA"/>
</dbReference>
<dbReference type="AlphaFoldDB" id="A0A2H3KLV7"/>